<evidence type="ECO:0000313" key="3">
    <source>
        <dbReference type="EMBL" id="KAF2743582.1"/>
    </source>
</evidence>
<evidence type="ECO:0000256" key="1">
    <source>
        <dbReference type="SAM" id="MobiDB-lite"/>
    </source>
</evidence>
<dbReference type="AlphaFoldDB" id="A0A6A6UZ76"/>
<organism evidence="3 4">
    <name type="scientific">Sporormia fimetaria CBS 119925</name>
    <dbReference type="NCBI Taxonomy" id="1340428"/>
    <lineage>
        <taxon>Eukaryota</taxon>
        <taxon>Fungi</taxon>
        <taxon>Dikarya</taxon>
        <taxon>Ascomycota</taxon>
        <taxon>Pezizomycotina</taxon>
        <taxon>Dothideomycetes</taxon>
        <taxon>Pleosporomycetidae</taxon>
        <taxon>Pleosporales</taxon>
        <taxon>Sporormiaceae</taxon>
        <taxon>Sporormia</taxon>
    </lineage>
</organism>
<gene>
    <name evidence="3" type="ORF">M011DRAFT_219640</name>
</gene>
<keyword evidence="2" id="KW-0732">Signal</keyword>
<protein>
    <recommendedName>
        <fullName evidence="5">Secreted protein</fullName>
    </recommendedName>
</protein>
<dbReference type="Proteomes" id="UP000799440">
    <property type="component" value="Unassembled WGS sequence"/>
</dbReference>
<accession>A0A6A6UZ76</accession>
<feature type="chain" id="PRO_5025352013" description="Secreted protein" evidence="2">
    <location>
        <begin position="21"/>
        <end position="155"/>
    </location>
</feature>
<proteinExistence type="predicted"/>
<keyword evidence="4" id="KW-1185">Reference proteome</keyword>
<sequence length="155" mass="17599">MRLPTPILFSLIALTGTAFADPELKLYTDYSFGGDDKILTIEDEGCHTLPGNMLGKIRSVVMSDDAKNEGWKCHFYKRDDNCQGWKIYNALPIYMANTNIEYPRCPSGSGYWTAKEHKHWVRDAVSWMCKRKTNPPGATACDKEAGSDERRVTER</sequence>
<feature type="region of interest" description="Disordered" evidence="1">
    <location>
        <begin position="134"/>
        <end position="155"/>
    </location>
</feature>
<evidence type="ECO:0000256" key="2">
    <source>
        <dbReference type="SAM" id="SignalP"/>
    </source>
</evidence>
<reference evidence="3" key="1">
    <citation type="journal article" date="2020" name="Stud. Mycol.">
        <title>101 Dothideomycetes genomes: a test case for predicting lifestyles and emergence of pathogens.</title>
        <authorList>
            <person name="Haridas S."/>
            <person name="Albert R."/>
            <person name="Binder M."/>
            <person name="Bloem J."/>
            <person name="Labutti K."/>
            <person name="Salamov A."/>
            <person name="Andreopoulos B."/>
            <person name="Baker S."/>
            <person name="Barry K."/>
            <person name="Bills G."/>
            <person name="Bluhm B."/>
            <person name="Cannon C."/>
            <person name="Castanera R."/>
            <person name="Culley D."/>
            <person name="Daum C."/>
            <person name="Ezra D."/>
            <person name="Gonzalez J."/>
            <person name="Henrissat B."/>
            <person name="Kuo A."/>
            <person name="Liang C."/>
            <person name="Lipzen A."/>
            <person name="Lutzoni F."/>
            <person name="Magnuson J."/>
            <person name="Mondo S."/>
            <person name="Nolan M."/>
            <person name="Ohm R."/>
            <person name="Pangilinan J."/>
            <person name="Park H.-J."/>
            <person name="Ramirez L."/>
            <person name="Alfaro M."/>
            <person name="Sun H."/>
            <person name="Tritt A."/>
            <person name="Yoshinaga Y."/>
            <person name="Zwiers L.-H."/>
            <person name="Turgeon B."/>
            <person name="Goodwin S."/>
            <person name="Spatafora J."/>
            <person name="Crous P."/>
            <person name="Grigoriev I."/>
        </authorList>
    </citation>
    <scope>NUCLEOTIDE SEQUENCE</scope>
    <source>
        <strain evidence="3">CBS 119925</strain>
    </source>
</reference>
<dbReference type="EMBL" id="MU006596">
    <property type="protein sequence ID" value="KAF2743582.1"/>
    <property type="molecule type" value="Genomic_DNA"/>
</dbReference>
<name>A0A6A6UZ76_9PLEO</name>
<evidence type="ECO:0008006" key="5">
    <source>
        <dbReference type="Google" id="ProtNLM"/>
    </source>
</evidence>
<feature type="signal peptide" evidence="2">
    <location>
        <begin position="1"/>
        <end position="20"/>
    </location>
</feature>
<feature type="compositionally biased region" description="Basic and acidic residues" evidence="1">
    <location>
        <begin position="141"/>
        <end position="155"/>
    </location>
</feature>
<evidence type="ECO:0000313" key="4">
    <source>
        <dbReference type="Proteomes" id="UP000799440"/>
    </source>
</evidence>